<dbReference type="OrthoDB" id="9788537at2"/>
<feature type="repeat" description="Lumazine-binding" evidence="11">
    <location>
        <begin position="97"/>
        <end position="193"/>
    </location>
</feature>
<comment type="function">
    <text evidence="2">Catalyzes the dismutation of two molecules of 6,7-dimethyl-8-ribityllumazine, resulting in the formation of riboflavin and 5-amino-6-(D-ribitylamino)uracil.</text>
</comment>
<evidence type="ECO:0000256" key="1">
    <source>
        <dbReference type="ARBA" id="ARBA00000968"/>
    </source>
</evidence>
<dbReference type="InterPro" id="IPR001783">
    <property type="entry name" value="Lumazine-bd"/>
</dbReference>
<evidence type="ECO:0000256" key="8">
    <source>
        <dbReference type="ARBA" id="ARBA00022679"/>
    </source>
</evidence>
<comment type="subunit">
    <text evidence="4">Homotrimer.</text>
</comment>
<dbReference type="FunFam" id="2.40.30.20:FF:000003">
    <property type="entry name" value="Riboflavin synthase, alpha subunit"/>
    <property type="match status" value="1"/>
</dbReference>
<dbReference type="InterPro" id="IPR017938">
    <property type="entry name" value="Riboflavin_synthase-like_b-brl"/>
</dbReference>
<dbReference type="FunFam" id="2.40.30.20:FF:000004">
    <property type="entry name" value="Riboflavin synthase, alpha subunit"/>
    <property type="match status" value="1"/>
</dbReference>
<dbReference type="PANTHER" id="PTHR21098:SF12">
    <property type="entry name" value="RIBOFLAVIN SYNTHASE"/>
    <property type="match status" value="1"/>
</dbReference>
<dbReference type="RefSeq" id="WP_006597795.1">
    <property type="nucleotide sequence ID" value="NZ_GL622359.1"/>
</dbReference>
<comment type="pathway">
    <text evidence="3">Cofactor biosynthesis; riboflavin biosynthesis; riboflavin from 2-hydroxy-3-oxobutyl phosphate and 5-amino-6-(D-ribitylamino)uracil: step 2/2.</text>
</comment>
<keyword evidence="14" id="KW-1185">Reference proteome</keyword>
<dbReference type="eggNOG" id="COG0307">
    <property type="taxonomic scope" value="Bacteria"/>
</dbReference>
<dbReference type="PANTHER" id="PTHR21098">
    <property type="entry name" value="RIBOFLAVIN SYNTHASE ALPHA CHAIN"/>
    <property type="match status" value="1"/>
</dbReference>
<evidence type="ECO:0000256" key="3">
    <source>
        <dbReference type="ARBA" id="ARBA00004887"/>
    </source>
</evidence>
<comment type="catalytic activity">
    <reaction evidence="1">
        <text>2 6,7-dimethyl-8-(1-D-ribityl)lumazine + H(+) = 5-amino-6-(D-ribitylamino)uracil + riboflavin</text>
        <dbReference type="Rhea" id="RHEA:20772"/>
        <dbReference type="ChEBI" id="CHEBI:15378"/>
        <dbReference type="ChEBI" id="CHEBI:15934"/>
        <dbReference type="ChEBI" id="CHEBI:57986"/>
        <dbReference type="ChEBI" id="CHEBI:58201"/>
        <dbReference type="EC" id="2.5.1.9"/>
    </reaction>
</comment>
<dbReference type="AlphaFoldDB" id="E6MEE3"/>
<keyword evidence="7" id="KW-0686">Riboflavin biosynthesis</keyword>
<proteinExistence type="predicted"/>
<gene>
    <name evidence="13" type="primary">ribE</name>
    <name evidence="13" type="ORF">HMP0721_0376</name>
</gene>
<dbReference type="EC" id="2.5.1.9" evidence="5 10"/>
<dbReference type="HOGENOM" id="CLU_034388_2_0_9"/>
<feature type="domain" description="Lumazine-binding" evidence="12">
    <location>
        <begin position="97"/>
        <end position="193"/>
    </location>
</feature>
<dbReference type="PIRSF" id="PIRSF000498">
    <property type="entry name" value="Riboflavin_syn_A"/>
    <property type="match status" value="1"/>
</dbReference>
<accession>E6MEE3</accession>
<dbReference type="NCBIfam" id="NF009566">
    <property type="entry name" value="PRK13020.1"/>
    <property type="match status" value="1"/>
</dbReference>
<keyword evidence="9" id="KW-0677">Repeat</keyword>
<dbReference type="NCBIfam" id="NF006767">
    <property type="entry name" value="PRK09289.1"/>
    <property type="match status" value="1"/>
</dbReference>
<evidence type="ECO:0000256" key="2">
    <source>
        <dbReference type="ARBA" id="ARBA00002803"/>
    </source>
</evidence>
<dbReference type="STRING" id="887929.HMP0721_0376"/>
<organism evidence="13 14">
    <name type="scientific">Pseudoramibacter alactolyticus ATCC 23263</name>
    <dbReference type="NCBI Taxonomy" id="887929"/>
    <lineage>
        <taxon>Bacteria</taxon>
        <taxon>Bacillati</taxon>
        <taxon>Bacillota</taxon>
        <taxon>Clostridia</taxon>
        <taxon>Eubacteriales</taxon>
        <taxon>Eubacteriaceae</taxon>
        <taxon>Pseudoramibacter</taxon>
    </lineage>
</organism>
<dbReference type="InterPro" id="IPR026017">
    <property type="entry name" value="Lumazine-bd_dom"/>
</dbReference>
<dbReference type="EMBL" id="AEQN01000007">
    <property type="protein sequence ID" value="EFV02468.1"/>
    <property type="molecule type" value="Genomic_DNA"/>
</dbReference>
<dbReference type="InterPro" id="IPR023366">
    <property type="entry name" value="ATP_synth_asu-like_sf"/>
</dbReference>
<keyword evidence="8 13" id="KW-0808">Transferase</keyword>
<comment type="caution">
    <text evidence="13">The sequence shown here is derived from an EMBL/GenBank/DDBJ whole genome shotgun (WGS) entry which is preliminary data.</text>
</comment>
<dbReference type="SUPFAM" id="SSF63380">
    <property type="entry name" value="Riboflavin synthase domain-like"/>
    <property type="match status" value="2"/>
</dbReference>
<reference evidence="13 14" key="1">
    <citation type="submission" date="2010-12" db="EMBL/GenBank/DDBJ databases">
        <authorList>
            <person name="Muzny D."/>
            <person name="Qin X."/>
            <person name="Deng J."/>
            <person name="Jiang H."/>
            <person name="Liu Y."/>
            <person name="Qu J."/>
            <person name="Song X.-Z."/>
            <person name="Zhang L."/>
            <person name="Thornton R."/>
            <person name="Coyle M."/>
            <person name="Francisco L."/>
            <person name="Jackson L."/>
            <person name="Javaid M."/>
            <person name="Korchina V."/>
            <person name="Kovar C."/>
            <person name="Mata R."/>
            <person name="Mathew T."/>
            <person name="Ngo R."/>
            <person name="Nguyen L."/>
            <person name="Nguyen N."/>
            <person name="Okwuonu G."/>
            <person name="Ongeri F."/>
            <person name="Pham C."/>
            <person name="Simmons D."/>
            <person name="Wilczek-Boney K."/>
            <person name="Hale W."/>
            <person name="Jakkamsetti A."/>
            <person name="Pham P."/>
            <person name="Ruth R."/>
            <person name="San Lucas F."/>
            <person name="Warren J."/>
            <person name="Zhang J."/>
            <person name="Zhao Z."/>
            <person name="Zhou C."/>
            <person name="Zhu D."/>
            <person name="Lee S."/>
            <person name="Bess C."/>
            <person name="Blankenburg K."/>
            <person name="Forbes L."/>
            <person name="Fu Q."/>
            <person name="Gubbala S."/>
            <person name="Hirani K."/>
            <person name="Jayaseelan J.C."/>
            <person name="Lara F."/>
            <person name="Munidasa M."/>
            <person name="Palculict T."/>
            <person name="Patil S."/>
            <person name="Pu L.-L."/>
            <person name="Saada N."/>
            <person name="Tang L."/>
            <person name="Weissenberger G."/>
            <person name="Zhu Y."/>
            <person name="Hemphill L."/>
            <person name="Shang Y."/>
            <person name="Youmans B."/>
            <person name="Ayvaz T."/>
            <person name="Ross M."/>
            <person name="Santibanez J."/>
            <person name="Aqrawi P."/>
            <person name="Gross S."/>
            <person name="Joshi V."/>
            <person name="Fowler G."/>
            <person name="Nazareth L."/>
            <person name="Reid J."/>
            <person name="Worley K."/>
            <person name="Petrosino J."/>
            <person name="Highlander S."/>
            <person name="Gibbs R."/>
        </authorList>
    </citation>
    <scope>NUCLEOTIDE SEQUENCE [LARGE SCALE GENOMIC DNA]</scope>
    <source>
        <strain evidence="13 14">ATCC 23263</strain>
    </source>
</reference>
<evidence type="ECO:0000256" key="4">
    <source>
        <dbReference type="ARBA" id="ARBA00011233"/>
    </source>
</evidence>
<dbReference type="Pfam" id="PF00677">
    <property type="entry name" value="Lum_binding"/>
    <property type="match status" value="2"/>
</dbReference>
<dbReference type="PROSITE" id="PS51177">
    <property type="entry name" value="LUMAZINE_BIND"/>
    <property type="match status" value="2"/>
</dbReference>
<evidence type="ECO:0000256" key="7">
    <source>
        <dbReference type="ARBA" id="ARBA00022619"/>
    </source>
</evidence>
<evidence type="ECO:0000256" key="11">
    <source>
        <dbReference type="PROSITE-ProRule" id="PRU00524"/>
    </source>
</evidence>
<evidence type="ECO:0000256" key="6">
    <source>
        <dbReference type="ARBA" id="ARBA00013950"/>
    </source>
</evidence>
<dbReference type="GO" id="GO:0009231">
    <property type="term" value="P:riboflavin biosynthetic process"/>
    <property type="evidence" value="ECO:0007669"/>
    <property type="project" value="UniProtKB-KW"/>
</dbReference>
<feature type="domain" description="Lumazine-binding" evidence="12">
    <location>
        <begin position="1"/>
        <end position="96"/>
    </location>
</feature>
<dbReference type="Gene3D" id="2.40.30.20">
    <property type="match status" value="2"/>
</dbReference>
<protein>
    <recommendedName>
        <fullName evidence="6 10">Riboflavin synthase</fullName>
        <ecNumber evidence="5 10">2.5.1.9</ecNumber>
    </recommendedName>
</protein>
<evidence type="ECO:0000313" key="14">
    <source>
        <dbReference type="Proteomes" id="UP000004754"/>
    </source>
</evidence>
<feature type="repeat" description="Lumazine-binding" evidence="11">
    <location>
        <begin position="1"/>
        <end position="96"/>
    </location>
</feature>
<dbReference type="NCBIfam" id="TIGR00187">
    <property type="entry name" value="ribE"/>
    <property type="match status" value="1"/>
</dbReference>
<evidence type="ECO:0000259" key="12">
    <source>
        <dbReference type="PROSITE" id="PS51177"/>
    </source>
</evidence>
<sequence>MFTGLVEEVGRISRIQPGAKSCILTVDCQTVLEDTAVGDSIMTSGVCLTVTRMDGHSFTADVMSETLNRSALKSLKIGSAVNLERAMPADGRFGGHMVAGHIDDTGMITAIRQDDNAVWYTVAAPPAVLRYIIAKGSIAMDGISLTVAQVDDKGFAVSVIPHTREVTALADKKTGDAVNLECDMVGKYIEKLMMPEAAPEVQSITKAFLMKNGF</sequence>
<evidence type="ECO:0000313" key="13">
    <source>
        <dbReference type="EMBL" id="EFV02468.1"/>
    </source>
</evidence>
<evidence type="ECO:0000256" key="5">
    <source>
        <dbReference type="ARBA" id="ARBA00012827"/>
    </source>
</evidence>
<evidence type="ECO:0000256" key="10">
    <source>
        <dbReference type="NCBIfam" id="TIGR00187"/>
    </source>
</evidence>
<dbReference type="CDD" id="cd00402">
    <property type="entry name" value="Riboflavin_synthase_like"/>
    <property type="match status" value="1"/>
</dbReference>
<dbReference type="Proteomes" id="UP000004754">
    <property type="component" value="Unassembled WGS sequence"/>
</dbReference>
<name>E6MEE3_9FIRM</name>
<dbReference type="GO" id="GO:0004746">
    <property type="term" value="F:riboflavin synthase activity"/>
    <property type="evidence" value="ECO:0007669"/>
    <property type="project" value="UniProtKB-UniRule"/>
</dbReference>
<evidence type="ECO:0000256" key="9">
    <source>
        <dbReference type="ARBA" id="ARBA00022737"/>
    </source>
</evidence>